<keyword evidence="6" id="KW-0677">Repeat</keyword>
<evidence type="ECO:0000256" key="3">
    <source>
        <dbReference type="ARBA" id="ARBA00006991"/>
    </source>
</evidence>
<keyword evidence="8 15" id="KW-0862">Zinc</keyword>
<feature type="domain" description="C2H2-type" evidence="16">
    <location>
        <begin position="421"/>
        <end position="448"/>
    </location>
</feature>
<evidence type="ECO:0000256" key="15">
    <source>
        <dbReference type="PROSITE-ProRule" id="PRU01263"/>
    </source>
</evidence>
<keyword evidence="9" id="KW-0832">Ubl conjugation</keyword>
<name>A0ABD1CGV0_CULPP</name>
<dbReference type="GO" id="GO:0003677">
    <property type="term" value="F:DNA binding"/>
    <property type="evidence" value="ECO:0007669"/>
    <property type="project" value="UniProtKB-KW"/>
</dbReference>
<feature type="binding site" evidence="15">
    <location>
        <position position="54"/>
    </location>
    <ligand>
        <name>Zn(2+)</name>
        <dbReference type="ChEBI" id="CHEBI:29105"/>
    </ligand>
</feature>
<feature type="domain" description="C2H2-type" evidence="16">
    <location>
        <begin position="449"/>
        <end position="476"/>
    </location>
</feature>
<evidence type="ECO:0000256" key="11">
    <source>
        <dbReference type="ARBA" id="ARBA00023125"/>
    </source>
</evidence>
<gene>
    <name evidence="18" type="ORF">pipiens_017534</name>
</gene>
<evidence type="ECO:0000259" key="17">
    <source>
        <dbReference type="PROSITE" id="PS51915"/>
    </source>
</evidence>
<feature type="binding site" evidence="15">
    <location>
        <position position="11"/>
    </location>
    <ligand>
        <name>Zn(2+)</name>
        <dbReference type="ChEBI" id="CHEBI:29105"/>
    </ligand>
</feature>
<dbReference type="AlphaFoldDB" id="A0ABD1CGV0"/>
<dbReference type="FunFam" id="3.30.160.60:FF:000100">
    <property type="entry name" value="Zinc finger 45-like"/>
    <property type="match status" value="1"/>
</dbReference>
<dbReference type="FunFam" id="3.30.160.60:FF:001480">
    <property type="entry name" value="Si:cabz01071911.3"/>
    <property type="match status" value="1"/>
</dbReference>
<dbReference type="Gene3D" id="3.40.1800.20">
    <property type="match status" value="1"/>
</dbReference>
<dbReference type="PROSITE" id="PS00028">
    <property type="entry name" value="ZINC_FINGER_C2H2_1"/>
    <property type="match status" value="9"/>
</dbReference>
<keyword evidence="4" id="KW-1017">Isopeptide bond</keyword>
<reference evidence="18 19" key="1">
    <citation type="submission" date="2024-05" db="EMBL/GenBank/DDBJ databases">
        <title>Culex pipiens pipiens assembly and annotation.</title>
        <authorList>
            <person name="Alout H."/>
            <person name="Durand T."/>
        </authorList>
    </citation>
    <scope>NUCLEOTIDE SEQUENCE [LARGE SCALE GENOMIC DNA]</scope>
    <source>
        <strain evidence="18">HA-2024</strain>
        <tissue evidence="18">Whole body</tissue>
    </source>
</reference>
<dbReference type="InterPro" id="IPR050331">
    <property type="entry name" value="Zinc_finger"/>
</dbReference>
<feature type="binding site" evidence="15">
    <location>
        <position position="51"/>
    </location>
    <ligand>
        <name>Zn(2+)</name>
        <dbReference type="ChEBI" id="CHEBI:29105"/>
    </ligand>
</feature>
<feature type="domain" description="ZAD" evidence="17">
    <location>
        <begin position="6"/>
        <end position="78"/>
    </location>
</feature>
<dbReference type="FunFam" id="3.30.160.60:FF:000247">
    <property type="entry name" value="Zinc finger protein 236"/>
    <property type="match status" value="1"/>
</dbReference>
<dbReference type="Pfam" id="PF07776">
    <property type="entry name" value="zf-AD"/>
    <property type="match status" value="1"/>
</dbReference>
<evidence type="ECO:0000256" key="5">
    <source>
        <dbReference type="ARBA" id="ARBA00022723"/>
    </source>
</evidence>
<dbReference type="Proteomes" id="UP001562425">
    <property type="component" value="Unassembled WGS sequence"/>
</dbReference>
<evidence type="ECO:0000256" key="12">
    <source>
        <dbReference type="ARBA" id="ARBA00023163"/>
    </source>
</evidence>
<comment type="caution">
    <text evidence="18">The sequence shown here is derived from an EMBL/GenBank/DDBJ whole genome shotgun (WGS) entry which is preliminary data.</text>
</comment>
<feature type="domain" description="C2H2-type" evidence="16">
    <location>
        <begin position="329"/>
        <end position="356"/>
    </location>
</feature>
<evidence type="ECO:0000313" key="19">
    <source>
        <dbReference type="Proteomes" id="UP001562425"/>
    </source>
</evidence>
<feature type="binding site" evidence="15">
    <location>
        <position position="8"/>
    </location>
    <ligand>
        <name>Zn(2+)</name>
        <dbReference type="ChEBI" id="CHEBI:29105"/>
    </ligand>
</feature>
<keyword evidence="13" id="KW-0539">Nucleus</keyword>
<dbReference type="FunFam" id="3.30.160.60:FF:000446">
    <property type="entry name" value="Zinc finger protein"/>
    <property type="match status" value="1"/>
</dbReference>
<dbReference type="GO" id="GO:0008270">
    <property type="term" value="F:zinc ion binding"/>
    <property type="evidence" value="ECO:0007669"/>
    <property type="project" value="UniProtKB-UniRule"/>
</dbReference>
<dbReference type="InterPro" id="IPR013087">
    <property type="entry name" value="Znf_C2H2_type"/>
</dbReference>
<evidence type="ECO:0000313" key="18">
    <source>
        <dbReference type="EMBL" id="KAL1375362.1"/>
    </source>
</evidence>
<comment type="subcellular location">
    <subcellularLocation>
        <location evidence="2">Nucleus</location>
    </subcellularLocation>
</comment>
<evidence type="ECO:0000256" key="9">
    <source>
        <dbReference type="ARBA" id="ARBA00022843"/>
    </source>
</evidence>
<dbReference type="Gene3D" id="3.30.160.60">
    <property type="entry name" value="Classic Zinc Finger"/>
    <property type="match status" value="8"/>
</dbReference>
<evidence type="ECO:0000256" key="8">
    <source>
        <dbReference type="ARBA" id="ARBA00022833"/>
    </source>
</evidence>
<keyword evidence="10" id="KW-0805">Transcription regulation</keyword>
<dbReference type="GO" id="GO:0048598">
    <property type="term" value="P:embryonic morphogenesis"/>
    <property type="evidence" value="ECO:0007669"/>
    <property type="project" value="UniProtKB-ARBA"/>
</dbReference>
<keyword evidence="11" id="KW-0238">DNA-binding</keyword>
<comment type="similarity">
    <text evidence="3">Belongs to the krueppel C2H2-type zinc-finger protein family.</text>
</comment>
<organism evidence="18 19">
    <name type="scientific">Culex pipiens pipiens</name>
    <name type="common">Northern house mosquito</name>
    <dbReference type="NCBI Taxonomy" id="38569"/>
    <lineage>
        <taxon>Eukaryota</taxon>
        <taxon>Metazoa</taxon>
        <taxon>Ecdysozoa</taxon>
        <taxon>Arthropoda</taxon>
        <taxon>Hexapoda</taxon>
        <taxon>Insecta</taxon>
        <taxon>Pterygota</taxon>
        <taxon>Neoptera</taxon>
        <taxon>Endopterygota</taxon>
        <taxon>Diptera</taxon>
        <taxon>Nematocera</taxon>
        <taxon>Culicoidea</taxon>
        <taxon>Culicidae</taxon>
        <taxon>Culicinae</taxon>
        <taxon>Culicini</taxon>
        <taxon>Culex</taxon>
        <taxon>Culex</taxon>
    </lineage>
</organism>
<accession>A0ABD1CGV0</accession>
<evidence type="ECO:0000256" key="4">
    <source>
        <dbReference type="ARBA" id="ARBA00022499"/>
    </source>
</evidence>
<dbReference type="SUPFAM" id="SSF57716">
    <property type="entry name" value="Glucocorticoid receptor-like (DNA-binding domain)"/>
    <property type="match status" value="1"/>
</dbReference>
<feature type="domain" description="C2H2-type" evidence="16">
    <location>
        <begin position="477"/>
        <end position="504"/>
    </location>
</feature>
<evidence type="ECO:0000256" key="6">
    <source>
        <dbReference type="ARBA" id="ARBA00022737"/>
    </source>
</evidence>
<evidence type="ECO:0000256" key="7">
    <source>
        <dbReference type="ARBA" id="ARBA00022771"/>
    </source>
</evidence>
<dbReference type="PANTHER" id="PTHR16515">
    <property type="entry name" value="PR DOMAIN ZINC FINGER PROTEIN"/>
    <property type="match status" value="1"/>
</dbReference>
<dbReference type="FunFam" id="3.30.160.60:FF:000624">
    <property type="entry name" value="zinc finger protein 697"/>
    <property type="match status" value="1"/>
</dbReference>
<dbReference type="SMART" id="SM00355">
    <property type="entry name" value="ZnF_C2H2"/>
    <property type="match status" value="11"/>
</dbReference>
<dbReference type="SMART" id="SM00868">
    <property type="entry name" value="zf-AD"/>
    <property type="match status" value="1"/>
</dbReference>
<dbReference type="GO" id="GO:0048729">
    <property type="term" value="P:tissue morphogenesis"/>
    <property type="evidence" value="ECO:0007669"/>
    <property type="project" value="UniProtKB-ARBA"/>
</dbReference>
<comment type="function">
    <text evidence="1">May be involved in transcriptional regulation.</text>
</comment>
<dbReference type="EMBL" id="JBEHCU010012552">
    <property type="protein sequence ID" value="KAL1375362.1"/>
    <property type="molecule type" value="Genomic_DNA"/>
</dbReference>
<feature type="domain" description="C2H2-type" evidence="16">
    <location>
        <begin position="244"/>
        <end position="271"/>
    </location>
</feature>
<evidence type="ECO:0000256" key="13">
    <source>
        <dbReference type="ARBA" id="ARBA00023242"/>
    </source>
</evidence>
<dbReference type="GO" id="GO:0005634">
    <property type="term" value="C:nucleus"/>
    <property type="evidence" value="ECO:0007669"/>
    <property type="project" value="UniProtKB-SubCell"/>
</dbReference>
<sequence length="590" mass="67494">MEIFQTICRICESQENLCDLTNKLNSAVADKLASLTTIRIQDDDPLPRCICVQCVNTLNVAYEFLLRCEAAEQRLQDQIRAHLKLEGSVEGELVVEEEEEDGGTVEYVMEIRDDVGLPEEEEEEQGDGLIVEAQDQDLEGEAPLEEVIGIIEEQKVEGSEVEGGVDVLYGAVPVKYAIEEYLEEQEVQEDDICFEQEDEDGSLEEPKVERNAHDKRFHCETCEASFEKCTELYQHVKTHGKERYKCRECDRWFSRRAHLQSHEVIHTGERNFSCQNCPNSYKSSRNLRRHIKSVHLGERRFVCDLCGKEFSQKTVLEAHHSTHIQERNYSCETCCKRFKSNKLLKLHAVRHTRPEQQRNDRKPKTLVPAECDVCHKMYTNLRSHKQVHSEAKILCTFCGKNFKIMAHLKVHLRSHTKEQPYECQQCNKKFGYESSLKTHLLVHSDSRPFKCEQCDQSFRQLNHLKGHKFLHSGEKPFSCVVCKKAFALRGNLTIHMRIHGDPSPYQCRLCGEAKRLNDSNALKRHLKAHPGAKLVKAGELTVIVDEEGEAGEEREEGGQEHGAGPIEIEMLLLEGVRDGVDDGEGLLLAS</sequence>
<dbReference type="SUPFAM" id="SSF57667">
    <property type="entry name" value="beta-beta-alpha zinc fingers"/>
    <property type="match status" value="5"/>
</dbReference>
<feature type="domain" description="C2H2-type" evidence="16">
    <location>
        <begin position="272"/>
        <end position="300"/>
    </location>
</feature>
<evidence type="ECO:0000256" key="1">
    <source>
        <dbReference type="ARBA" id="ARBA00003767"/>
    </source>
</evidence>
<dbReference type="PROSITE" id="PS51915">
    <property type="entry name" value="ZAD"/>
    <property type="match status" value="1"/>
</dbReference>
<feature type="domain" description="C2H2-type" evidence="16">
    <location>
        <begin position="393"/>
        <end position="420"/>
    </location>
</feature>
<evidence type="ECO:0000256" key="10">
    <source>
        <dbReference type="ARBA" id="ARBA00023015"/>
    </source>
</evidence>
<dbReference type="InterPro" id="IPR036236">
    <property type="entry name" value="Znf_C2H2_sf"/>
</dbReference>
<protein>
    <recommendedName>
        <fullName evidence="20">Zinc finger protein</fullName>
    </recommendedName>
</protein>
<dbReference type="PROSITE" id="PS50157">
    <property type="entry name" value="ZINC_FINGER_C2H2_2"/>
    <property type="match status" value="9"/>
</dbReference>
<feature type="domain" description="C2H2-type" evidence="16">
    <location>
        <begin position="301"/>
        <end position="328"/>
    </location>
</feature>
<keyword evidence="5 15" id="KW-0479">Metal-binding</keyword>
<proteinExistence type="inferred from homology"/>
<dbReference type="Pfam" id="PF00096">
    <property type="entry name" value="zf-C2H2"/>
    <property type="match status" value="4"/>
</dbReference>
<evidence type="ECO:0000256" key="2">
    <source>
        <dbReference type="ARBA" id="ARBA00004123"/>
    </source>
</evidence>
<keyword evidence="12" id="KW-0804">Transcription</keyword>
<dbReference type="PANTHER" id="PTHR16515:SF49">
    <property type="entry name" value="GASTRULA ZINC FINGER PROTEIN XLCGF49.1-LIKE-RELATED"/>
    <property type="match status" value="1"/>
</dbReference>
<evidence type="ECO:0008006" key="20">
    <source>
        <dbReference type="Google" id="ProtNLM"/>
    </source>
</evidence>
<evidence type="ECO:0000259" key="16">
    <source>
        <dbReference type="PROSITE" id="PS50157"/>
    </source>
</evidence>
<dbReference type="InterPro" id="IPR012934">
    <property type="entry name" value="Znf_AD"/>
</dbReference>
<keyword evidence="7 14" id="KW-0863">Zinc-finger</keyword>
<feature type="domain" description="C2H2-type" evidence="16">
    <location>
        <begin position="217"/>
        <end position="244"/>
    </location>
</feature>
<keyword evidence="19" id="KW-1185">Reference proteome</keyword>
<evidence type="ECO:0000256" key="14">
    <source>
        <dbReference type="PROSITE-ProRule" id="PRU00042"/>
    </source>
</evidence>